<feature type="disulfide bond" evidence="12">
    <location>
        <begin position="141"/>
        <end position="288"/>
    </location>
</feature>
<dbReference type="InterPro" id="IPR012163">
    <property type="entry name" value="Sialyl_trans"/>
</dbReference>
<evidence type="ECO:0000256" key="12">
    <source>
        <dbReference type="PIRSR" id="PIRSR005557-2"/>
    </source>
</evidence>
<accession>A0A6J0V0P6</accession>
<dbReference type="Gene3D" id="3.90.1480.20">
    <property type="entry name" value="Glycosyl transferase family 29"/>
    <property type="match status" value="1"/>
</dbReference>
<keyword evidence="11" id="KW-0325">Glycoprotein</keyword>
<keyword evidence="10" id="KW-1015">Disulfide bond</keyword>
<dbReference type="PANTHER" id="PTHR11987:SF29">
    <property type="entry name" value="ALPHA-2,8-SIALYLTRANSFERASE 8F"/>
    <property type="match status" value="1"/>
</dbReference>
<evidence type="ECO:0000256" key="8">
    <source>
        <dbReference type="ARBA" id="ARBA00023034"/>
    </source>
</evidence>
<evidence type="ECO:0000256" key="7">
    <source>
        <dbReference type="ARBA" id="ARBA00022989"/>
    </source>
</evidence>
<dbReference type="OrthoDB" id="10264956at2759"/>
<organism evidence="14 16">
    <name type="scientific">Pogona vitticeps</name>
    <name type="common">central bearded dragon</name>
    <dbReference type="NCBI Taxonomy" id="103695"/>
    <lineage>
        <taxon>Eukaryota</taxon>
        <taxon>Metazoa</taxon>
        <taxon>Chordata</taxon>
        <taxon>Craniata</taxon>
        <taxon>Vertebrata</taxon>
        <taxon>Euteleostomi</taxon>
        <taxon>Lepidosauria</taxon>
        <taxon>Squamata</taxon>
        <taxon>Bifurcata</taxon>
        <taxon>Unidentata</taxon>
        <taxon>Episquamata</taxon>
        <taxon>Toxicofera</taxon>
        <taxon>Iguania</taxon>
        <taxon>Acrodonta</taxon>
        <taxon>Agamidae</taxon>
        <taxon>Amphibolurinae</taxon>
        <taxon>Pogona</taxon>
    </lineage>
</organism>
<evidence type="ECO:0000256" key="1">
    <source>
        <dbReference type="ARBA" id="ARBA00004323"/>
    </source>
</evidence>
<keyword evidence="3" id="KW-0328">Glycosyltransferase</keyword>
<proteinExistence type="inferred from homology"/>
<dbReference type="InterPro" id="IPR038578">
    <property type="entry name" value="GT29-like_sf"/>
</dbReference>
<evidence type="ECO:0000256" key="9">
    <source>
        <dbReference type="ARBA" id="ARBA00023136"/>
    </source>
</evidence>
<evidence type="ECO:0000256" key="6">
    <source>
        <dbReference type="ARBA" id="ARBA00022968"/>
    </source>
</evidence>
<keyword evidence="9 13" id="KW-0472">Membrane</keyword>
<dbReference type="Pfam" id="PF00777">
    <property type="entry name" value="Glyco_transf_29"/>
    <property type="match status" value="1"/>
</dbReference>
<dbReference type="RefSeq" id="XP_020665140.2">
    <property type="nucleotide sequence ID" value="XM_020809481.2"/>
</dbReference>
<sequence length="349" mass="40122">MSRKQIFKLSFCAIFFVGLFAFLILDKQNLLTFRKPKRSQTSNSEAVKNETLSDRDKSMLRYLLLTQDRPWEPNATEVLQYRAGLGACCNASSHLVLTKRNTPLGSNMKCDGENSTIPVEADLLALLPETSPFLDYRYKNCAVVGNGGILRNSCCGKEIDQADLVIRFNLPSMNFPEDVGTKTSLVTINPSILMERFQWLENRRKPFADVLRSYGDPLFLISGFSFSSGKELSYRTLYTMEDFGLRPQAFFLNPHYLGNLSNYWRKKGFQPSRLSSGFFFVNVALEFCQHITLYGFWPFPLDLDGYFVPYHYYDNTFPKAGVHQMHTEFSHYLSMHIQNVLRLRLGNCQ</sequence>
<dbReference type="RefSeq" id="XP_020665139.2">
    <property type="nucleotide sequence ID" value="XM_020809480.2"/>
</dbReference>
<evidence type="ECO:0000256" key="13">
    <source>
        <dbReference type="SAM" id="Phobius"/>
    </source>
</evidence>
<comment type="subcellular location">
    <subcellularLocation>
        <location evidence="1">Golgi apparatus membrane</location>
        <topology evidence="1">Single-pass type II membrane protein</topology>
    </subcellularLocation>
</comment>
<dbReference type="PANTHER" id="PTHR11987">
    <property type="entry name" value="ALPHA-2,8-SIALYLTRANSFERASE"/>
    <property type="match status" value="1"/>
</dbReference>
<dbReference type="InterPro" id="IPR050943">
    <property type="entry name" value="Glycosyltr_29_Sialyltrsf"/>
</dbReference>
<feature type="transmembrane region" description="Helical" evidence="13">
    <location>
        <begin position="6"/>
        <end position="25"/>
    </location>
</feature>
<evidence type="ECO:0000256" key="11">
    <source>
        <dbReference type="ARBA" id="ARBA00023180"/>
    </source>
</evidence>
<evidence type="ECO:0000256" key="10">
    <source>
        <dbReference type="ARBA" id="ARBA00023157"/>
    </source>
</evidence>
<keyword evidence="7 13" id="KW-1133">Transmembrane helix</keyword>
<evidence type="ECO:0000256" key="2">
    <source>
        <dbReference type="ARBA" id="ARBA00006003"/>
    </source>
</evidence>
<gene>
    <name evidence="15 16" type="primary">LOC110087631</name>
</gene>
<keyword evidence="5 13" id="KW-0812">Transmembrane</keyword>
<evidence type="ECO:0000256" key="4">
    <source>
        <dbReference type="ARBA" id="ARBA00022679"/>
    </source>
</evidence>
<dbReference type="PIRSF" id="PIRSF005557">
    <property type="entry name" value="Sialyl_trans"/>
    <property type="match status" value="1"/>
</dbReference>
<dbReference type="GeneID" id="110087631"/>
<evidence type="ECO:0000256" key="5">
    <source>
        <dbReference type="ARBA" id="ARBA00022692"/>
    </source>
</evidence>
<keyword evidence="4" id="KW-0808">Transferase</keyword>
<evidence type="ECO:0000313" key="15">
    <source>
        <dbReference type="RefSeq" id="XP_020665139.2"/>
    </source>
</evidence>
<evidence type="ECO:0000256" key="3">
    <source>
        <dbReference type="ARBA" id="ARBA00022676"/>
    </source>
</evidence>
<keyword evidence="8" id="KW-0333">Golgi apparatus</keyword>
<dbReference type="InterPro" id="IPR001675">
    <property type="entry name" value="Glyco_trans_29"/>
</dbReference>
<name>A0A6J0V0P6_9SAUR</name>
<comment type="similarity">
    <text evidence="2">Belongs to the glycosyltransferase 29 family.</text>
</comment>
<keyword evidence="14" id="KW-1185">Reference proteome</keyword>
<evidence type="ECO:0000313" key="14">
    <source>
        <dbReference type="Proteomes" id="UP001652642"/>
    </source>
</evidence>
<dbReference type="Proteomes" id="UP001652642">
    <property type="component" value="Chromosome 6"/>
</dbReference>
<protein>
    <submittedName>
        <fullName evidence="15 16">Alpha-2,8-sialyltransferase 8F-like isoform X1</fullName>
    </submittedName>
</protein>
<keyword evidence="6" id="KW-0735">Signal-anchor</keyword>
<evidence type="ECO:0000313" key="16">
    <source>
        <dbReference type="RefSeq" id="XP_020665140.2"/>
    </source>
</evidence>
<reference evidence="15 16" key="1">
    <citation type="submission" date="2025-05" db="UniProtKB">
        <authorList>
            <consortium name="RefSeq"/>
        </authorList>
    </citation>
    <scope>IDENTIFICATION</scope>
</reference>